<dbReference type="Gene3D" id="3.90.550.10">
    <property type="entry name" value="Spore Coat Polysaccharide Biosynthesis Protein SpsA, Chain A"/>
    <property type="match status" value="1"/>
</dbReference>
<sequence length="439" mass="50399">MKSHPAYHIAHIPLDRQLLALPQLTDGDHGHYLVFWWDQMALGDLYLAPKEELTSSTYKLKVIEAIRPAVNQYASALGLQDNWVQWLENGNSADWAAWMEGVFAKTLPKPLPSKVDVSVVICTRNRSVQLEQCLIRLRELQCLPVEVIVVDNAPSDNSSQQVVRRFEEVLYVKEPRAGLDIARNTGVKKASAPIVAYVDDDVTVHPLWVYRVWETFQNPETAAMTGLVIAAELQTEAQFIFEKHWSFNRGYQGKWYDANFFQKNLALGPPVWEIGAGANMAFRKSVFEEVGYFDELLDVGAAGCNGDSEMWFRILAQGHTIHYNPKAIVYHEHRKELSGLQKQIFFYMRGFTTAALLQQEQQQQANYKRRLWRVFPKYYVFLALRGFPRYRYRTSTLWSEVKGIVSGYRFYLRNREASTSPKQHTAPSKSLKAAIEVTP</sequence>
<feature type="domain" description="Glycosyltransferase 2-like" evidence="1">
    <location>
        <begin position="118"/>
        <end position="290"/>
    </location>
</feature>
<evidence type="ECO:0000313" key="2">
    <source>
        <dbReference type="EMBL" id="RNI24543.1"/>
    </source>
</evidence>
<dbReference type="GO" id="GO:0016740">
    <property type="term" value="F:transferase activity"/>
    <property type="evidence" value="ECO:0007669"/>
    <property type="project" value="UniProtKB-KW"/>
</dbReference>
<dbReference type="OrthoDB" id="6638511at2"/>
<evidence type="ECO:0000259" key="1">
    <source>
        <dbReference type="Pfam" id="PF00535"/>
    </source>
</evidence>
<comment type="caution">
    <text evidence="2">The sequence shown here is derived from an EMBL/GenBank/DDBJ whole genome shotgun (WGS) entry which is preliminary data.</text>
</comment>
<keyword evidence="2" id="KW-0808">Transferase</keyword>
<reference evidence="2 3" key="1">
    <citation type="submission" date="2018-11" db="EMBL/GenBank/DDBJ databases">
        <title>Rufibacter latericius sp. nov., isolated from water in Baiyang Lake.</title>
        <authorList>
            <person name="Yang Y."/>
        </authorList>
    </citation>
    <scope>NUCLEOTIDE SEQUENCE [LARGE SCALE GENOMIC DNA]</scope>
    <source>
        <strain evidence="2 3">R-22-1c-1</strain>
    </source>
</reference>
<organism evidence="2 3">
    <name type="scientific">Rufibacter latericius</name>
    <dbReference type="NCBI Taxonomy" id="2487040"/>
    <lineage>
        <taxon>Bacteria</taxon>
        <taxon>Pseudomonadati</taxon>
        <taxon>Bacteroidota</taxon>
        <taxon>Cytophagia</taxon>
        <taxon>Cytophagales</taxon>
        <taxon>Hymenobacteraceae</taxon>
        <taxon>Rufibacter</taxon>
    </lineage>
</organism>
<dbReference type="Proteomes" id="UP000272117">
    <property type="component" value="Unassembled WGS sequence"/>
</dbReference>
<evidence type="ECO:0000313" key="3">
    <source>
        <dbReference type="Proteomes" id="UP000272117"/>
    </source>
</evidence>
<dbReference type="PANTHER" id="PTHR43685">
    <property type="entry name" value="GLYCOSYLTRANSFERASE"/>
    <property type="match status" value="1"/>
</dbReference>
<name>A0A3M9MI84_9BACT</name>
<accession>A0A3M9MI84</accession>
<proteinExistence type="predicted"/>
<dbReference type="AlphaFoldDB" id="A0A3M9MI84"/>
<dbReference type="InterPro" id="IPR050834">
    <property type="entry name" value="Glycosyltransf_2"/>
</dbReference>
<dbReference type="PANTHER" id="PTHR43685:SF2">
    <property type="entry name" value="GLYCOSYLTRANSFERASE 2-LIKE DOMAIN-CONTAINING PROTEIN"/>
    <property type="match status" value="1"/>
</dbReference>
<keyword evidence="3" id="KW-1185">Reference proteome</keyword>
<dbReference type="SUPFAM" id="SSF53448">
    <property type="entry name" value="Nucleotide-diphospho-sugar transferases"/>
    <property type="match status" value="1"/>
</dbReference>
<protein>
    <submittedName>
        <fullName evidence="2">Glycosyltransferase</fullName>
    </submittedName>
</protein>
<dbReference type="InterPro" id="IPR001173">
    <property type="entry name" value="Glyco_trans_2-like"/>
</dbReference>
<dbReference type="EMBL" id="RJJD01000011">
    <property type="protein sequence ID" value="RNI24543.1"/>
    <property type="molecule type" value="Genomic_DNA"/>
</dbReference>
<gene>
    <name evidence="2" type="ORF">EFB08_16655</name>
</gene>
<dbReference type="CDD" id="cd00761">
    <property type="entry name" value="Glyco_tranf_GTA_type"/>
    <property type="match status" value="1"/>
</dbReference>
<dbReference type="Pfam" id="PF00535">
    <property type="entry name" value="Glycos_transf_2"/>
    <property type="match status" value="1"/>
</dbReference>
<dbReference type="RefSeq" id="WP_123128101.1">
    <property type="nucleotide sequence ID" value="NZ_RJJD01000011.1"/>
</dbReference>
<dbReference type="InterPro" id="IPR029044">
    <property type="entry name" value="Nucleotide-diphossugar_trans"/>
</dbReference>